<dbReference type="AlphaFoldDB" id="A0A2G9HBJ3"/>
<dbReference type="PANTHER" id="PTHR31066:SF74">
    <property type="entry name" value="PB1 DOMAIN-CONTAINING PROTEIN"/>
    <property type="match status" value="1"/>
</dbReference>
<gene>
    <name evidence="2" type="ORF">CDL12_12492</name>
</gene>
<sequence>MVATLNSSTNSSKTIKFLYSYGGRIVPRRPDGILRYVGGYTRVLAVDRSVTFSELMVKFGESCGSSMDLKCKLPTEDLDLLISIKSDDELKSVIDEYDRASPEAKIRALLFPIKPAKKVSVPSSPMSCFDFPSPRKQLTVSPDIYTAPACAAYYGFSPAVGYPVDAEVYHWDKGKSPWYLHHMHRQTYFGLHCY</sequence>
<accession>A0A2G9HBJ3</accession>
<dbReference type="PANTHER" id="PTHR31066">
    <property type="entry name" value="OS05G0427100 PROTEIN-RELATED"/>
    <property type="match status" value="1"/>
</dbReference>
<keyword evidence="3" id="KW-1185">Reference proteome</keyword>
<dbReference type="SUPFAM" id="SSF54277">
    <property type="entry name" value="CAD &amp; PB1 domains"/>
    <property type="match status" value="1"/>
</dbReference>
<dbReference type="Gene3D" id="3.10.20.90">
    <property type="entry name" value="Phosphatidylinositol 3-kinase Catalytic Subunit, Chain A, domain 1"/>
    <property type="match status" value="1"/>
</dbReference>
<proteinExistence type="predicted"/>
<dbReference type="STRING" id="429701.A0A2G9HBJ3"/>
<dbReference type="InterPro" id="IPR053198">
    <property type="entry name" value="Gynoecium_Dev_Regulator"/>
</dbReference>
<reference evidence="3" key="1">
    <citation type="journal article" date="2018" name="Gigascience">
        <title>Genome assembly of the Pink Ipe (Handroanthus impetiginosus, Bignoniaceae), a highly valued, ecologically keystone Neotropical timber forest tree.</title>
        <authorList>
            <person name="Silva-Junior O.B."/>
            <person name="Grattapaglia D."/>
            <person name="Novaes E."/>
            <person name="Collevatti R.G."/>
        </authorList>
    </citation>
    <scope>NUCLEOTIDE SEQUENCE [LARGE SCALE GENOMIC DNA]</scope>
    <source>
        <strain evidence="3">cv. UFG-1</strain>
    </source>
</reference>
<evidence type="ECO:0000259" key="1">
    <source>
        <dbReference type="SMART" id="SM00666"/>
    </source>
</evidence>
<feature type="domain" description="PB1" evidence="1">
    <location>
        <begin position="29"/>
        <end position="113"/>
    </location>
</feature>
<dbReference type="OrthoDB" id="1914296at2759"/>
<protein>
    <recommendedName>
        <fullName evidence="1">PB1 domain-containing protein</fullName>
    </recommendedName>
</protein>
<dbReference type="CDD" id="cd06410">
    <property type="entry name" value="PB1_UP2"/>
    <property type="match status" value="1"/>
</dbReference>
<dbReference type="Pfam" id="PF00564">
    <property type="entry name" value="PB1"/>
    <property type="match status" value="1"/>
</dbReference>
<comment type="caution">
    <text evidence="2">The sequence shown here is derived from an EMBL/GenBank/DDBJ whole genome shotgun (WGS) entry which is preliminary data.</text>
</comment>
<organism evidence="2 3">
    <name type="scientific">Handroanthus impetiginosus</name>
    <dbReference type="NCBI Taxonomy" id="429701"/>
    <lineage>
        <taxon>Eukaryota</taxon>
        <taxon>Viridiplantae</taxon>
        <taxon>Streptophyta</taxon>
        <taxon>Embryophyta</taxon>
        <taxon>Tracheophyta</taxon>
        <taxon>Spermatophyta</taxon>
        <taxon>Magnoliopsida</taxon>
        <taxon>eudicotyledons</taxon>
        <taxon>Gunneridae</taxon>
        <taxon>Pentapetalae</taxon>
        <taxon>asterids</taxon>
        <taxon>lamiids</taxon>
        <taxon>Lamiales</taxon>
        <taxon>Bignoniaceae</taxon>
        <taxon>Crescentiina</taxon>
        <taxon>Tabebuia alliance</taxon>
        <taxon>Handroanthus</taxon>
    </lineage>
</organism>
<evidence type="ECO:0000313" key="2">
    <source>
        <dbReference type="EMBL" id="PIN14879.1"/>
    </source>
</evidence>
<name>A0A2G9HBJ3_9LAMI</name>
<dbReference type="InterPro" id="IPR000270">
    <property type="entry name" value="PB1_dom"/>
</dbReference>
<dbReference type="Proteomes" id="UP000231279">
    <property type="component" value="Unassembled WGS sequence"/>
</dbReference>
<dbReference type="EMBL" id="NKXS01002192">
    <property type="protein sequence ID" value="PIN14879.1"/>
    <property type="molecule type" value="Genomic_DNA"/>
</dbReference>
<evidence type="ECO:0000313" key="3">
    <source>
        <dbReference type="Proteomes" id="UP000231279"/>
    </source>
</evidence>
<dbReference type="SMART" id="SM00666">
    <property type="entry name" value="PB1"/>
    <property type="match status" value="1"/>
</dbReference>